<dbReference type="PANTHER" id="PTHR33993:SF14">
    <property type="entry name" value="GB|AAF24581.1"/>
    <property type="match status" value="1"/>
</dbReference>
<dbReference type="CDD" id="cd07247">
    <property type="entry name" value="SgaA_N_like"/>
    <property type="match status" value="2"/>
</dbReference>
<dbReference type="InterPro" id="IPR029068">
    <property type="entry name" value="Glyas_Bleomycin-R_OHBP_Dase"/>
</dbReference>
<dbReference type="InterPro" id="IPR052164">
    <property type="entry name" value="Anthracycline_SecMetBiosynth"/>
</dbReference>
<dbReference type="InterPro" id="IPR037523">
    <property type="entry name" value="VOC_core"/>
</dbReference>
<dbReference type="AlphaFoldDB" id="A0A7X5Y0H2"/>
<evidence type="ECO:0000313" key="2">
    <source>
        <dbReference type="EMBL" id="NJB98786.1"/>
    </source>
</evidence>
<feature type="domain" description="VOC" evidence="1">
    <location>
        <begin position="138"/>
        <end position="256"/>
    </location>
</feature>
<sequence length="259" mass="26910">MTNRQGEIIWYELMTSDADRAAAFYDAVVGWQVGAPPPGGPDYRMIVAPDGNAGGMLQLDAAMLQAGASPTWLAYFGVDDVDASVAGIVAAGGKVLVPAWDAAGVGRIAMVTDPQGVPFYVMRGATEGATSSVYQRHGLGHVGWNELLAPDAEAALGFYHRQFGLTRMGGMPMGEMGEYSFIGHDGGAPIGAIMPCPPEAKPGWGFYFRVDDVDAARGRVEAAGGMVVMAPMDVPGGERALQAVDPDGTVFGLVSGVEA</sequence>
<evidence type="ECO:0000259" key="1">
    <source>
        <dbReference type="PROSITE" id="PS51819"/>
    </source>
</evidence>
<proteinExistence type="predicted"/>
<protein>
    <recommendedName>
        <fullName evidence="1">VOC domain-containing protein</fullName>
    </recommendedName>
</protein>
<dbReference type="Pfam" id="PF00903">
    <property type="entry name" value="Glyoxalase"/>
    <property type="match status" value="2"/>
</dbReference>
<gene>
    <name evidence="2" type="ORF">GGR89_003123</name>
</gene>
<keyword evidence="3" id="KW-1185">Reference proteome</keyword>
<dbReference type="EMBL" id="JAATJB010000010">
    <property type="protein sequence ID" value="NJB98786.1"/>
    <property type="molecule type" value="Genomic_DNA"/>
</dbReference>
<dbReference type="PROSITE" id="PS51819">
    <property type="entry name" value="VOC"/>
    <property type="match status" value="2"/>
</dbReference>
<dbReference type="Gene3D" id="3.10.180.10">
    <property type="entry name" value="2,3-Dihydroxybiphenyl 1,2-Dioxygenase, domain 1"/>
    <property type="match status" value="2"/>
</dbReference>
<feature type="domain" description="VOC" evidence="1">
    <location>
        <begin position="7"/>
        <end position="124"/>
    </location>
</feature>
<evidence type="ECO:0000313" key="3">
    <source>
        <dbReference type="Proteomes" id="UP000531251"/>
    </source>
</evidence>
<dbReference type="Proteomes" id="UP000531251">
    <property type="component" value="Unassembled WGS sequence"/>
</dbReference>
<dbReference type="InterPro" id="IPR004360">
    <property type="entry name" value="Glyas_Fos-R_dOase_dom"/>
</dbReference>
<dbReference type="PANTHER" id="PTHR33993">
    <property type="entry name" value="GLYOXALASE-RELATED"/>
    <property type="match status" value="1"/>
</dbReference>
<accession>A0A7X5Y0H2</accession>
<organism evidence="2 3">
    <name type="scientific">Sphingomonas trueperi</name>
    <dbReference type="NCBI Taxonomy" id="53317"/>
    <lineage>
        <taxon>Bacteria</taxon>
        <taxon>Pseudomonadati</taxon>
        <taxon>Pseudomonadota</taxon>
        <taxon>Alphaproteobacteria</taxon>
        <taxon>Sphingomonadales</taxon>
        <taxon>Sphingomonadaceae</taxon>
        <taxon>Sphingomonas</taxon>
    </lineage>
</organism>
<comment type="caution">
    <text evidence="2">The sequence shown here is derived from an EMBL/GenBank/DDBJ whole genome shotgun (WGS) entry which is preliminary data.</text>
</comment>
<dbReference type="SUPFAM" id="SSF54593">
    <property type="entry name" value="Glyoxalase/Bleomycin resistance protein/Dihydroxybiphenyl dioxygenase"/>
    <property type="match status" value="2"/>
</dbReference>
<reference evidence="2 3" key="1">
    <citation type="submission" date="2020-03" db="EMBL/GenBank/DDBJ databases">
        <title>Genomic Encyclopedia of Type Strains, Phase IV (KMG-IV): sequencing the most valuable type-strain genomes for metagenomic binning, comparative biology and taxonomic classification.</title>
        <authorList>
            <person name="Goeker M."/>
        </authorList>
    </citation>
    <scope>NUCLEOTIDE SEQUENCE [LARGE SCALE GENOMIC DNA]</scope>
    <source>
        <strain evidence="2 3">DSM 7225</strain>
    </source>
</reference>
<name>A0A7X5Y0H2_9SPHN</name>
<dbReference type="RefSeq" id="WP_125972299.1">
    <property type="nucleotide sequence ID" value="NZ_BAAADY010000019.1"/>
</dbReference>